<evidence type="ECO:0000313" key="2">
    <source>
        <dbReference type="EMBL" id="CAG8670582.1"/>
    </source>
</evidence>
<evidence type="ECO:0000259" key="1">
    <source>
        <dbReference type="PROSITE" id="PS51886"/>
    </source>
</evidence>
<dbReference type="Pfam" id="PF07534">
    <property type="entry name" value="TLD"/>
    <property type="match status" value="1"/>
</dbReference>
<dbReference type="InterPro" id="IPR006571">
    <property type="entry name" value="TLDc_dom"/>
</dbReference>
<accession>A0A9N9HF25</accession>
<comment type="caution">
    <text evidence="2">The sequence shown here is derived from an EMBL/GenBank/DDBJ whole genome shotgun (WGS) entry which is preliminary data.</text>
</comment>
<feature type="domain" description="TLDc" evidence="1">
    <location>
        <begin position="79"/>
        <end position="244"/>
    </location>
</feature>
<protein>
    <submittedName>
        <fullName evidence="2">8909_t:CDS:1</fullName>
    </submittedName>
</protein>
<proteinExistence type="predicted"/>
<dbReference type="EMBL" id="CAJVPP010005835">
    <property type="protein sequence ID" value="CAG8670582.1"/>
    <property type="molecule type" value="Genomic_DNA"/>
</dbReference>
<sequence>NDIAKWDQENFEALKETLNQFIPLIQFTEISPADFFDKVHPYKAIISSQKYEKIVEFYCKEILKKAAILPSRVGKLASTIIKPKFATIIANWIEKLDSNVYSFNNKYRFNMIYSSGLSALDCRTFHIRCNRQGPFVVLIKLPSKKIYGGYNLVGYALRDGQWLLSSDSFIFSFENDQVTHNMRMGRVFNTQRSVYEHCNKEFFNFGNNLSMKEQKIYLRNVGNYNNVWDNVSLIIEKIEVFSVVKK</sequence>
<evidence type="ECO:0000313" key="3">
    <source>
        <dbReference type="Proteomes" id="UP000789375"/>
    </source>
</evidence>
<gene>
    <name evidence="2" type="ORF">FMOSSE_LOCUS12387</name>
</gene>
<dbReference type="PROSITE" id="PS51886">
    <property type="entry name" value="TLDC"/>
    <property type="match status" value="1"/>
</dbReference>
<keyword evidence="3" id="KW-1185">Reference proteome</keyword>
<dbReference type="AlphaFoldDB" id="A0A9N9HF25"/>
<feature type="non-terminal residue" evidence="2">
    <location>
        <position position="1"/>
    </location>
</feature>
<name>A0A9N9HF25_FUNMO</name>
<reference evidence="2" key="1">
    <citation type="submission" date="2021-06" db="EMBL/GenBank/DDBJ databases">
        <authorList>
            <person name="Kallberg Y."/>
            <person name="Tangrot J."/>
            <person name="Rosling A."/>
        </authorList>
    </citation>
    <scope>NUCLEOTIDE SEQUENCE</scope>
    <source>
        <strain evidence="2">87-6 pot B 2015</strain>
    </source>
</reference>
<dbReference type="Proteomes" id="UP000789375">
    <property type="component" value="Unassembled WGS sequence"/>
</dbReference>
<organism evidence="2 3">
    <name type="scientific">Funneliformis mosseae</name>
    <name type="common">Endomycorrhizal fungus</name>
    <name type="synonym">Glomus mosseae</name>
    <dbReference type="NCBI Taxonomy" id="27381"/>
    <lineage>
        <taxon>Eukaryota</taxon>
        <taxon>Fungi</taxon>
        <taxon>Fungi incertae sedis</taxon>
        <taxon>Mucoromycota</taxon>
        <taxon>Glomeromycotina</taxon>
        <taxon>Glomeromycetes</taxon>
        <taxon>Glomerales</taxon>
        <taxon>Glomeraceae</taxon>
        <taxon>Funneliformis</taxon>
    </lineage>
</organism>